<keyword evidence="4" id="KW-1185">Reference proteome</keyword>
<evidence type="ECO:0000256" key="1">
    <source>
        <dbReference type="SAM" id="Coils"/>
    </source>
</evidence>
<accession>A0A940M4J4</accession>
<dbReference type="AlphaFoldDB" id="A0A940M4J4"/>
<evidence type="ECO:0000313" key="4">
    <source>
        <dbReference type="Proteomes" id="UP000670475"/>
    </source>
</evidence>
<feature type="region of interest" description="Disordered" evidence="2">
    <location>
        <begin position="148"/>
        <end position="172"/>
    </location>
</feature>
<feature type="coiled-coil region" evidence="1">
    <location>
        <begin position="68"/>
        <end position="95"/>
    </location>
</feature>
<comment type="caution">
    <text evidence="3">The sequence shown here is derived from an EMBL/GenBank/DDBJ whole genome shotgun (WGS) entry which is preliminary data.</text>
</comment>
<sequence length="172" mass="18427">MADRRLFSGREATTFERERGGTLTAELDAMAVAVPVATAVAAEMARGGWVTLRGALARFFRRDGKPTVDRQLELLDTAEQTLSEAAEEHRDDLRNQLKQRLVLQLAAYLDRYPDMSEELGALLPAPDGPLPAGAPALTAQNNSNSQILQASGNLDAGSGGINYGVPPRNPSV</sequence>
<gene>
    <name evidence="3" type="ORF">JFN87_00505</name>
</gene>
<evidence type="ECO:0000313" key="3">
    <source>
        <dbReference type="EMBL" id="MBP0455984.1"/>
    </source>
</evidence>
<dbReference type="RefSeq" id="WP_209337761.1">
    <property type="nucleotide sequence ID" value="NZ_JAGIQL010000001.1"/>
</dbReference>
<evidence type="ECO:0000256" key="2">
    <source>
        <dbReference type="SAM" id="MobiDB-lite"/>
    </source>
</evidence>
<reference evidence="3" key="1">
    <citation type="submission" date="2021-03" db="EMBL/GenBank/DDBJ databases">
        <title>Whole genome sequence of Streptomyces bomunensis MMS17-BM035.</title>
        <authorList>
            <person name="Lee J.H."/>
        </authorList>
    </citation>
    <scope>NUCLEOTIDE SEQUENCE</scope>
    <source>
        <strain evidence="3">MMS17-BM035</strain>
    </source>
</reference>
<protein>
    <submittedName>
        <fullName evidence="3">Uncharacterized protein</fullName>
    </submittedName>
</protein>
<keyword evidence="1" id="KW-0175">Coiled coil</keyword>
<dbReference type="EMBL" id="JAGIQL010000001">
    <property type="protein sequence ID" value="MBP0455984.1"/>
    <property type="molecule type" value="Genomic_DNA"/>
</dbReference>
<name>A0A940M4J4_9ACTN</name>
<dbReference type="Proteomes" id="UP000670475">
    <property type="component" value="Unassembled WGS sequence"/>
</dbReference>
<organism evidence="3 4">
    <name type="scientific">Streptomyces montanisoli</name>
    <dbReference type="NCBI Taxonomy" id="2798581"/>
    <lineage>
        <taxon>Bacteria</taxon>
        <taxon>Bacillati</taxon>
        <taxon>Actinomycetota</taxon>
        <taxon>Actinomycetes</taxon>
        <taxon>Kitasatosporales</taxon>
        <taxon>Streptomycetaceae</taxon>
        <taxon>Streptomyces</taxon>
    </lineage>
</organism>
<proteinExistence type="predicted"/>